<evidence type="ECO:0000256" key="1">
    <source>
        <dbReference type="SAM" id="MobiDB-lite"/>
    </source>
</evidence>
<accession>A0A833J5R6</accession>
<feature type="compositionally biased region" description="Basic and acidic residues" evidence="1">
    <location>
        <begin position="17"/>
        <end position="40"/>
    </location>
</feature>
<sequence length="40" mass="4477">MNRFLISPLDATQAKEVTLHAEERQPRPSEGRADLSGHMS</sequence>
<protein>
    <submittedName>
        <fullName evidence="2">Uncharacterized protein</fullName>
    </submittedName>
</protein>
<feature type="region of interest" description="Disordered" evidence="1">
    <location>
        <begin position="1"/>
        <end position="40"/>
    </location>
</feature>
<reference evidence="2 3" key="1">
    <citation type="submission" date="2019-10" db="EMBL/GenBank/DDBJ databases">
        <title>Draft Genome Sequence of the Caffeine Degrading Methylotroph Methylorubrum populi PINKEL.</title>
        <authorList>
            <person name="Dawson S.C."/>
            <person name="Zhang X."/>
            <person name="Wright M.E."/>
            <person name="Sharma G."/>
            <person name="Langner J.T."/>
            <person name="Ditty J.L."/>
            <person name="Subuyuj G.A."/>
        </authorList>
    </citation>
    <scope>NUCLEOTIDE SEQUENCE [LARGE SCALE GENOMIC DNA]</scope>
    <source>
        <strain evidence="2 3">Pinkel</strain>
    </source>
</reference>
<dbReference type="Proteomes" id="UP000469949">
    <property type="component" value="Unassembled WGS sequence"/>
</dbReference>
<gene>
    <name evidence="2" type="ORF">F8B43_2762</name>
</gene>
<name>A0A833J5R6_9HYPH</name>
<dbReference type="AlphaFoldDB" id="A0A833J5R6"/>
<evidence type="ECO:0000313" key="2">
    <source>
        <dbReference type="EMBL" id="KAB7784729.1"/>
    </source>
</evidence>
<comment type="caution">
    <text evidence="2">The sequence shown here is derived from an EMBL/GenBank/DDBJ whole genome shotgun (WGS) entry which is preliminary data.</text>
</comment>
<dbReference type="EMBL" id="WEKV01000010">
    <property type="protein sequence ID" value="KAB7784729.1"/>
    <property type="molecule type" value="Genomic_DNA"/>
</dbReference>
<evidence type="ECO:0000313" key="3">
    <source>
        <dbReference type="Proteomes" id="UP000469949"/>
    </source>
</evidence>
<proteinExistence type="predicted"/>
<organism evidence="2 3">
    <name type="scientific">Methylorubrum populi</name>
    <dbReference type="NCBI Taxonomy" id="223967"/>
    <lineage>
        <taxon>Bacteria</taxon>
        <taxon>Pseudomonadati</taxon>
        <taxon>Pseudomonadota</taxon>
        <taxon>Alphaproteobacteria</taxon>
        <taxon>Hyphomicrobiales</taxon>
        <taxon>Methylobacteriaceae</taxon>
        <taxon>Methylorubrum</taxon>
    </lineage>
</organism>